<dbReference type="STRING" id="1797995.A2242_03475"/>
<dbReference type="GO" id="GO:0005737">
    <property type="term" value="C:cytoplasm"/>
    <property type="evidence" value="ECO:0007669"/>
    <property type="project" value="TreeGrafter"/>
</dbReference>
<name>A0A1F5SNL5_9BACT</name>
<comment type="similarity">
    <text evidence="2">Belongs to the cytidine and deoxycytidylate deaminase family.</text>
</comment>
<evidence type="ECO:0000256" key="4">
    <source>
        <dbReference type="ARBA" id="ARBA00022727"/>
    </source>
</evidence>
<dbReference type="CDD" id="cd01286">
    <property type="entry name" value="deoxycytidylate_deaminase"/>
    <property type="match status" value="1"/>
</dbReference>
<dbReference type="InterPro" id="IPR015517">
    <property type="entry name" value="dCMP_deaminase-rel"/>
</dbReference>
<dbReference type="InterPro" id="IPR002125">
    <property type="entry name" value="CMP_dCMP_dom"/>
</dbReference>
<organism evidence="8 9">
    <name type="scientific">Candidatus Falkowbacteria bacterium RIFOXYA2_FULL_47_9</name>
    <dbReference type="NCBI Taxonomy" id="1797995"/>
    <lineage>
        <taxon>Bacteria</taxon>
        <taxon>Candidatus Falkowiibacteriota</taxon>
    </lineage>
</organism>
<gene>
    <name evidence="8" type="ORF">A2242_03475</name>
</gene>
<evidence type="ECO:0000256" key="2">
    <source>
        <dbReference type="ARBA" id="ARBA00006576"/>
    </source>
</evidence>
<dbReference type="GO" id="GO:0004132">
    <property type="term" value="F:dCMP deaminase activity"/>
    <property type="evidence" value="ECO:0007669"/>
    <property type="project" value="TreeGrafter"/>
</dbReference>
<dbReference type="SUPFAM" id="SSF53927">
    <property type="entry name" value="Cytidine deaminase-like"/>
    <property type="match status" value="1"/>
</dbReference>
<evidence type="ECO:0000256" key="5">
    <source>
        <dbReference type="ARBA" id="ARBA00022801"/>
    </source>
</evidence>
<evidence type="ECO:0000256" key="6">
    <source>
        <dbReference type="ARBA" id="ARBA00022833"/>
    </source>
</evidence>
<keyword evidence="6" id="KW-0862">Zinc</keyword>
<dbReference type="PANTHER" id="PTHR11086">
    <property type="entry name" value="DEOXYCYTIDYLATE DEAMINASE-RELATED"/>
    <property type="match status" value="1"/>
</dbReference>
<dbReference type="Gene3D" id="3.40.140.10">
    <property type="entry name" value="Cytidine Deaminase, domain 2"/>
    <property type="match status" value="1"/>
</dbReference>
<evidence type="ECO:0000313" key="8">
    <source>
        <dbReference type="EMBL" id="OGF28274.1"/>
    </source>
</evidence>
<keyword evidence="5" id="KW-0378">Hydrolase</keyword>
<reference evidence="8 9" key="1">
    <citation type="journal article" date="2016" name="Nat. Commun.">
        <title>Thousands of microbial genomes shed light on interconnected biogeochemical processes in an aquifer system.</title>
        <authorList>
            <person name="Anantharaman K."/>
            <person name="Brown C.T."/>
            <person name="Hug L.A."/>
            <person name="Sharon I."/>
            <person name="Castelle C.J."/>
            <person name="Probst A.J."/>
            <person name="Thomas B.C."/>
            <person name="Singh A."/>
            <person name="Wilkins M.J."/>
            <person name="Karaoz U."/>
            <person name="Brodie E.L."/>
            <person name="Williams K.H."/>
            <person name="Hubbard S.S."/>
            <person name="Banfield J.F."/>
        </authorList>
    </citation>
    <scope>NUCLEOTIDE SEQUENCE [LARGE SCALE GENOMIC DNA]</scope>
</reference>
<dbReference type="Proteomes" id="UP000178925">
    <property type="component" value="Unassembled WGS sequence"/>
</dbReference>
<evidence type="ECO:0000256" key="1">
    <source>
        <dbReference type="ARBA" id="ARBA00001947"/>
    </source>
</evidence>
<dbReference type="Pfam" id="PF00383">
    <property type="entry name" value="dCMP_cyt_deam_1"/>
    <property type="match status" value="1"/>
</dbReference>
<evidence type="ECO:0000256" key="3">
    <source>
        <dbReference type="ARBA" id="ARBA00022723"/>
    </source>
</evidence>
<dbReference type="GO" id="GO:0008270">
    <property type="term" value="F:zinc ion binding"/>
    <property type="evidence" value="ECO:0007669"/>
    <property type="project" value="InterPro"/>
</dbReference>
<keyword evidence="3" id="KW-0479">Metal-binding</keyword>
<dbReference type="InterPro" id="IPR016192">
    <property type="entry name" value="APOBEC/CMP_deaminase_Zn-bd"/>
</dbReference>
<dbReference type="PANTHER" id="PTHR11086:SF18">
    <property type="entry name" value="DEOXYCYTIDYLATE DEAMINASE"/>
    <property type="match status" value="1"/>
</dbReference>
<comment type="cofactor">
    <cofactor evidence="1">
        <name>Zn(2+)</name>
        <dbReference type="ChEBI" id="CHEBI:29105"/>
    </cofactor>
</comment>
<dbReference type="AlphaFoldDB" id="A0A1F5SNL5"/>
<dbReference type="GO" id="GO:0009165">
    <property type="term" value="P:nucleotide biosynthetic process"/>
    <property type="evidence" value="ECO:0007669"/>
    <property type="project" value="UniProtKB-KW"/>
</dbReference>
<dbReference type="InterPro" id="IPR016193">
    <property type="entry name" value="Cytidine_deaminase-like"/>
</dbReference>
<dbReference type="PROSITE" id="PS00903">
    <property type="entry name" value="CYT_DCMP_DEAMINASES_1"/>
    <property type="match status" value="1"/>
</dbReference>
<dbReference type="FunFam" id="3.40.140.10:FF:000021">
    <property type="entry name" value="Deoxycytidylate deaminase"/>
    <property type="match status" value="1"/>
</dbReference>
<dbReference type="PROSITE" id="PS51747">
    <property type="entry name" value="CYT_DCMP_DEAMINASES_2"/>
    <property type="match status" value="1"/>
</dbReference>
<dbReference type="InterPro" id="IPR035105">
    <property type="entry name" value="Deoxycytidylate_deaminase_dom"/>
</dbReference>
<accession>A0A1F5SNL5</accession>
<protein>
    <recommendedName>
        <fullName evidence="7">CMP/dCMP-type deaminase domain-containing protein</fullName>
    </recommendedName>
</protein>
<proteinExistence type="inferred from homology"/>
<evidence type="ECO:0000313" key="9">
    <source>
        <dbReference type="Proteomes" id="UP000178925"/>
    </source>
</evidence>
<sequence>MEKQHNDSEKKRENCLSWDETFMLVAAVIGQRSKDPNTQLGACVVDENNVIVGLGYNGFPRGCSDDSLPWRRGRELKLSETKYAYVVHAERNAIYNANKSVRGCKIYCVLFPCNECAKTIIQTGIKEIVYQEDWYHDDEQWIASRKMLDLAGISYRHYSPSYNLRLDPVPPLLRKSDAEEEMLFEEINL</sequence>
<keyword evidence="4" id="KW-0545">Nucleotide biosynthesis</keyword>
<evidence type="ECO:0000259" key="7">
    <source>
        <dbReference type="PROSITE" id="PS51747"/>
    </source>
</evidence>
<comment type="caution">
    <text evidence="8">The sequence shown here is derived from an EMBL/GenBank/DDBJ whole genome shotgun (WGS) entry which is preliminary data.</text>
</comment>
<feature type="domain" description="CMP/dCMP-type deaminase" evidence="7">
    <location>
        <begin position="17"/>
        <end position="155"/>
    </location>
</feature>
<dbReference type="EMBL" id="MFGC01000014">
    <property type="protein sequence ID" value="OGF28274.1"/>
    <property type="molecule type" value="Genomic_DNA"/>
</dbReference>